<protein>
    <recommendedName>
        <fullName evidence="12">ABC transporter domain-containing protein</fullName>
    </recommendedName>
</protein>
<name>A0A1Q5PSS2_9ACTO</name>
<dbReference type="EMBL" id="MPDM01000001">
    <property type="protein sequence ID" value="OKL50495.1"/>
    <property type="molecule type" value="Genomic_DNA"/>
</dbReference>
<evidence type="ECO:0000256" key="10">
    <source>
        <dbReference type="ARBA" id="ARBA00025157"/>
    </source>
</evidence>
<dbReference type="Pfam" id="PF00005">
    <property type="entry name" value="ABC_tran"/>
    <property type="match status" value="2"/>
</dbReference>
<comment type="caution">
    <text evidence="13">The sequence shown here is derived from an EMBL/GenBank/DDBJ whole genome shotgun (WGS) entry which is preliminary data.</text>
</comment>
<gene>
    <name evidence="13" type="ORF">BM477_00530</name>
</gene>
<keyword evidence="14" id="KW-1185">Reference proteome</keyword>
<dbReference type="SUPFAM" id="SSF52540">
    <property type="entry name" value="P-loop containing nucleoside triphosphate hydrolases"/>
    <property type="match status" value="2"/>
</dbReference>
<dbReference type="GO" id="GO:0043190">
    <property type="term" value="C:ATP-binding cassette (ABC) transporter complex"/>
    <property type="evidence" value="ECO:0007669"/>
    <property type="project" value="TreeGrafter"/>
</dbReference>
<feature type="domain" description="ABC transporter" evidence="12">
    <location>
        <begin position="341"/>
        <end position="557"/>
    </location>
</feature>
<dbReference type="InterPro" id="IPR027417">
    <property type="entry name" value="P-loop_NTPase"/>
</dbReference>
<dbReference type="InterPro" id="IPR015856">
    <property type="entry name" value="ABC_transpr_CbiO/EcfA_su"/>
</dbReference>
<evidence type="ECO:0000256" key="6">
    <source>
        <dbReference type="ARBA" id="ARBA00022741"/>
    </source>
</evidence>
<dbReference type="CDD" id="cd03225">
    <property type="entry name" value="ABC_cobalt_CbiO_domain1"/>
    <property type="match status" value="1"/>
</dbReference>
<dbReference type="GO" id="GO:0016887">
    <property type="term" value="F:ATP hydrolysis activity"/>
    <property type="evidence" value="ECO:0007669"/>
    <property type="project" value="InterPro"/>
</dbReference>
<evidence type="ECO:0000256" key="9">
    <source>
        <dbReference type="ARBA" id="ARBA00023136"/>
    </source>
</evidence>
<dbReference type="InterPro" id="IPR003593">
    <property type="entry name" value="AAA+_ATPase"/>
</dbReference>
<proteinExistence type="inferred from homology"/>
<dbReference type="PROSITE" id="PS00211">
    <property type="entry name" value="ABC_TRANSPORTER_1"/>
    <property type="match status" value="1"/>
</dbReference>
<accession>A0A1Q5PSS2</accession>
<dbReference type="PANTHER" id="PTHR43553">
    <property type="entry name" value="HEAVY METAL TRANSPORTER"/>
    <property type="match status" value="1"/>
</dbReference>
<dbReference type="InterPro" id="IPR003439">
    <property type="entry name" value="ABC_transporter-like_ATP-bd"/>
</dbReference>
<keyword evidence="5" id="KW-0677">Repeat</keyword>
<evidence type="ECO:0000313" key="13">
    <source>
        <dbReference type="EMBL" id="OKL50495.1"/>
    </source>
</evidence>
<evidence type="ECO:0000256" key="1">
    <source>
        <dbReference type="ARBA" id="ARBA00004202"/>
    </source>
</evidence>
<organism evidence="13 14">
    <name type="scientific">Boudabousia marimammalium</name>
    <dbReference type="NCBI Taxonomy" id="156892"/>
    <lineage>
        <taxon>Bacteria</taxon>
        <taxon>Bacillati</taxon>
        <taxon>Actinomycetota</taxon>
        <taxon>Actinomycetes</taxon>
        <taxon>Actinomycetales</taxon>
        <taxon>Actinomycetaceae</taxon>
        <taxon>Boudabousia</taxon>
    </lineage>
</organism>
<dbReference type="PROSITE" id="PS50893">
    <property type="entry name" value="ABC_TRANSPORTER_2"/>
    <property type="match status" value="2"/>
</dbReference>
<feature type="domain" description="ABC transporter" evidence="12">
    <location>
        <begin position="16"/>
        <end position="260"/>
    </location>
</feature>
<dbReference type="InterPro" id="IPR050095">
    <property type="entry name" value="ECF_ABC_transporter_ATP-bd"/>
</dbReference>
<reference evidence="14" key="1">
    <citation type="submission" date="2016-11" db="EMBL/GenBank/DDBJ databases">
        <title>Actinomyces gypaetusis sp. nov. isolated from Gypaetus barbatus in Qinghai Tibet Plateau China.</title>
        <authorList>
            <person name="Meng X."/>
        </authorList>
    </citation>
    <scope>NUCLEOTIDE SEQUENCE [LARGE SCALE GENOMIC DNA]</scope>
    <source>
        <strain evidence="14">DSM 15383</strain>
    </source>
</reference>
<feature type="compositionally biased region" description="Polar residues" evidence="11">
    <location>
        <begin position="295"/>
        <end position="307"/>
    </location>
</feature>
<evidence type="ECO:0000256" key="4">
    <source>
        <dbReference type="ARBA" id="ARBA00022475"/>
    </source>
</evidence>
<sequence>MAAVIKVSKVTFRYGVEDEDAPDTGSPVPGGGPAMPALTDVSFTVPEGSLTVLCGASGCGKSSALRLLNGLVPHFHTGELSGSVEVAGRQVSDSPLVETGRVSATVFQNPRTQFFTSEVLSELAFRNENYGLDPQLIRDRISEQGEALGVAHLLGRNLRQLSGGELQRVACAQAVMSNTPVLLFDEPTSNLSVPAIADFAALLRRLKADGKTLVVAEHRLAFLEGLADQVLLMEGGRVARRFTGAEFFALTDQQRRDLGLRRLHRDEGVFAGHPPVKDKSVAECPVISEHDAPVQAQTAPTETGSTPAPSPTAHAGEPISAPVARPAEALSSPSEPLESGVSLRKIRAGYGKRIVLEIPALDLPAGEVTAIVGHNGVGKSTLAKLLSGLLKPLPGGSIYRHGTLRKPEDLQAETALVMQDVHRQLFSAKVKDEITLGLSKERQESIDVPGLLEQFELADLADRHPLSLSGGQKQRLVIAAAVARDAQLYLFDEPTSGVDYRHLRRIAARLNELAASGVNVLVITHDPELIDACADSLLVLRPGDRAETAATCSYRAI</sequence>
<comment type="subcellular location">
    <subcellularLocation>
        <location evidence="1">Cell membrane</location>
        <topology evidence="1">Peripheral membrane protein</topology>
    </subcellularLocation>
</comment>
<comment type="similarity">
    <text evidence="2">Belongs to the ABC transporter superfamily.</text>
</comment>
<keyword evidence="9" id="KW-0472">Membrane</keyword>
<dbReference type="GO" id="GO:0005524">
    <property type="term" value="F:ATP binding"/>
    <property type="evidence" value="ECO:0007669"/>
    <property type="project" value="UniProtKB-KW"/>
</dbReference>
<keyword evidence="6" id="KW-0547">Nucleotide-binding</keyword>
<evidence type="ECO:0000256" key="7">
    <source>
        <dbReference type="ARBA" id="ARBA00022840"/>
    </source>
</evidence>
<dbReference type="AlphaFoldDB" id="A0A1Q5PSS2"/>
<dbReference type="Gene3D" id="3.40.50.300">
    <property type="entry name" value="P-loop containing nucleotide triphosphate hydrolases"/>
    <property type="match status" value="2"/>
</dbReference>
<evidence type="ECO:0000256" key="11">
    <source>
        <dbReference type="SAM" id="MobiDB-lite"/>
    </source>
</evidence>
<keyword evidence="7" id="KW-0067">ATP-binding</keyword>
<keyword evidence="3" id="KW-0813">Transport</keyword>
<comment type="function">
    <text evidence="10">Probably part of an ABC transporter complex. Responsible for energy coupling to the transport system.</text>
</comment>
<dbReference type="GO" id="GO:0042626">
    <property type="term" value="F:ATPase-coupled transmembrane transporter activity"/>
    <property type="evidence" value="ECO:0007669"/>
    <property type="project" value="TreeGrafter"/>
</dbReference>
<dbReference type="PANTHER" id="PTHR43553:SF23">
    <property type="entry name" value="ABC TRANSPORTER ATP-BINDING COMPONENT"/>
    <property type="match status" value="1"/>
</dbReference>
<feature type="region of interest" description="Disordered" evidence="11">
    <location>
        <begin position="293"/>
        <end position="318"/>
    </location>
</feature>
<evidence type="ECO:0000313" key="14">
    <source>
        <dbReference type="Proteomes" id="UP000186465"/>
    </source>
</evidence>
<dbReference type="STRING" id="156892.BM477_00530"/>
<dbReference type="InterPro" id="IPR017871">
    <property type="entry name" value="ABC_transporter-like_CS"/>
</dbReference>
<evidence type="ECO:0000256" key="2">
    <source>
        <dbReference type="ARBA" id="ARBA00005417"/>
    </source>
</evidence>
<keyword evidence="8" id="KW-1278">Translocase</keyword>
<evidence type="ECO:0000256" key="5">
    <source>
        <dbReference type="ARBA" id="ARBA00022737"/>
    </source>
</evidence>
<dbReference type="Proteomes" id="UP000186465">
    <property type="component" value="Unassembled WGS sequence"/>
</dbReference>
<keyword evidence="4" id="KW-1003">Cell membrane</keyword>
<dbReference type="SMART" id="SM00382">
    <property type="entry name" value="AAA"/>
    <property type="match status" value="2"/>
</dbReference>
<evidence type="ECO:0000259" key="12">
    <source>
        <dbReference type="PROSITE" id="PS50893"/>
    </source>
</evidence>
<evidence type="ECO:0000256" key="3">
    <source>
        <dbReference type="ARBA" id="ARBA00022448"/>
    </source>
</evidence>
<evidence type="ECO:0000256" key="8">
    <source>
        <dbReference type="ARBA" id="ARBA00022967"/>
    </source>
</evidence>